<dbReference type="Gene3D" id="1.10.630.10">
    <property type="entry name" value="Cytochrome P450"/>
    <property type="match status" value="1"/>
</dbReference>
<dbReference type="Proteomes" id="UP000824120">
    <property type="component" value="Chromosome 7"/>
</dbReference>
<keyword evidence="2" id="KW-1185">Reference proteome</keyword>
<dbReference type="GO" id="GO:0016705">
    <property type="term" value="F:oxidoreductase activity, acting on paired donors, with incorporation or reduction of molecular oxygen"/>
    <property type="evidence" value="ECO:0007669"/>
    <property type="project" value="InterPro"/>
</dbReference>
<dbReference type="OrthoDB" id="1742397at2759"/>
<evidence type="ECO:0000313" key="2">
    <source>
        <dbReference type="Proteomes" id="UP000824120"/>
    </source>
</evidence>
<reference evidence="1 2" key="1">
    <citation type="submission" date="2020-09" db="EMBL/GenBank/DDBJ databases">
        <title>De no assembly of potato wild relative species, Solanum commersonii.</title>
        <authorList>
            <person name="Cho K."/>
        </authorList>
    </citation>
    <scope>NUCLEOTIDE SEQUENCE [LARGE SCALE GENOMIC DNA]</scope>
    <source>
        <strain evidence="1">LZ3.2</strain>
        <tissue evidence="1">Leaf</tissue>
    </source>
</reference>
<gene>
    <name evidence="1" type="ORF">H5410_036015</name>
</gene>
<accession>A0A9J5Y4G5</accession>
<sequence>MKYFKISNIVSLLGRIFISTVLKVTKKWNSMIRKTSLPPGPKPWPIIGSLPQMLLKKKPTYHWIHKIMEEMDTKIACIHVGTFHIQNSIFSTRPICMSAKLISNGYLTSVFSPLVINGQK</sequence>
<dbReference type="AlphaFoldDB" id="A0A9J5Y4G5"/>
<comment type="caution">
    <text evidence="1">The sequence shown here is derived from an EMBL/GenBank/DDBJ whole genome shotgun (WGS) entry which is preliminary data.</text>
</comment>
<dbReference type="GO" id="GO:0005506">
    <property type="term" value="F:iron ion binding"/>
    <property type="evidence" value="ECO:0007669"/>
    <property type="project" value="InterPro"/>
</dbReference>
<organism evidence="1 2">
    <name type="scientific">Solanum commersonii</name>
    <name type="common">Commerson's wild potato</name>
    <name type="synonym">Commerson's nightshade</name>
    <dbReference type="NCBI Taxonomy" id="4109"/>
    <lineage>
        <taxon>Eukaryota</taxon>
        <taxon>Viridiplantae</taxon>
        <taxon>Streptophyta</taxon>
        <taxon>Embryophyta</taxon>
        <taxon>Tracheophyta</taxon>
        <taxon>Spermatophyta</taxon>
        <taxon>Magnoliopsida</taxon>
        <taxon>eudicotyledons</taxon>
        <taxon>Gunneridae</taxon>
        <taxon>Pentapetalae</taxon>
        <taxon>asterids</taxon>
        <taxon>lamiids</taxon>
        <taxon>Solanales</taxon>
        <taxon>Solanaceae</taxon>
        <taxon>Solanoideae</taxon>
        <taxon>Solaneae</taxon>
        <taxon>Solanum</taxon>
    </lineage>
</organism>
<evidence type="ECO:0000313" key="1">
    <source>
        <dbReference type="EMBL" id="KAG5594783.1"/>
    </source>
</evidence>
<name>A0A9J5Y4G5_SOLCO</name>
<dbReference type="GO" id="GO:0020037">
    <property type="term" value="F:heme binding"/>
    <property type="evidence" value="ECO:0007669"/>
    <property type="project" value="InterPro"/>
</dbReference>
<proteinExistence type="predicted"/>
<dbReference type="EMBL" id="JACXVP010000007">
    <property type="protein sequence ID" value="KAG5594783.1"/>
    <property type="molecule type" value="Genomic_DNA"/>
</dbReference>
<protein>
    <submittedName>
        <fullName evidence="1">Uncharacterized protein</fullName>
    </submittedName>
</protein>
<dbReference type="InterPro" id="IPR036396">
    <property type="entry name" value="Cyt_P450_sf"/>
</dbReference>
<dbReference type="SUPFAM" id="SSF48264">
    <property type="entry name" value="Cytochrome P450"/>
    <property type="match status" value="1"/>
</dbReference>
<dbReference type="GO" id="GO:0004497">
    <property type="term" value="F:monooxygenase activity"/>
    <property type="evidence" value="ECO:0007669"/>
    <property type="project" value="InterPro"/>
</dbReference>